<gene>
    <name evidence="2" type="ORF">B0T14DRAFT_520607</name>
</gene>
<dbReference type="AlphaFoldDB" id="A0AA39WR78"/>
<keyword evidence="3" id="KW-1185">Reference proteome</keyword>
<organism evidence="2 3">
    <name type="scientific">Immersiella caudata</name>
    <dbReference type="NCBI Taxonomy" id="314043"/>
    <lineage>
        <taxon>Eukaryota</taxon>
        <taxon>Fungi</taxon>
        <taxon>Dikarya</taxon>
        <taxon>Ascomycota</taxon>
        <taxon>Pezizomycotina</taxon>
        <taxon>Sordariomycetes</taxon>
        <taxon>Sordariomycetidae</taxon>
        <taxon>Sordariales</taxon>
        <taxon>Lasiosphaeriaceae</taxon>
        <taxon>Immersiella</taxon>
    </lineage>
</organism>
<feature type="compositionally biased region" description="Polar residues" evidence="1">
    <location>
        <begin position="32"/>
        <end position="49"/>
    </location>
</feature>
<evidence type="ECO:0000313" key="2">
    <source>
        <dbReference type="EMBL" id="KAK0620110.1"/>
    </source>
</evidence>
<name>A0AA39WR78_9PEZI</name>
<evidence type="ECO:0000313" key="3">
    <source>
        <dbReference type="Proteomes" id="UP001175000"/>
    </source>
</evidence>
<proteinExistence type="predicted"/>
<comment type="caution">
    <text evidence="2">The sequence shown here is derived from an EMBL/GenBank/DDBJ whole genome shotgun (WGS) entry which is preliminary data.</text>
</comment>
<evidence type="ECO:0000256" key="1">
    <source>
        <dbReference type="SAM" id="MobiDB-lite"/>
    </source>
</evidence>
<protein>
    <submittedName>
        <fullName evidence="2">Uncharacterized protein</fullName>
    </submittedName>
</protein>
<dbReference type="EMBL" id="JAULSU010000004">
    <property type="protein sequence ID" value="KAK0620110.1"/>
    <property type="molecule type" value="Genomic_DNA"/>
</dbReference>
<accession>A0AA39WR78</accession>
<feature type="region of interest" description="Disordered" evidence="1">
    <location>
        <begin position="1"/>
        <end position="77"/>
    </location>
</feature>
<feature type="non-terminal residue" evidence="2">
    <location>
        <position position="105"/>
    </location>
</feature>
<dbReference type="Proteomes" id="UP001175000">
    <property type="component" value="Unassembled WGS sequence"/>
</dbReference>
<sequence length="105" mass="11053">MPSSPTGLATGGLPRTQALPPRESKPSPPAGVTSNPTTTPVQVGGQQPRAQPLGQRAALGRLTPLNFPARPRGGRTHRRVFQPSRVNSAFLGWGASQVQVARKDL</sequence>
<reference evidence="2" key="1">
    <citation type="submission" date="2023-06" db="EMBL/GenBank/DDBJ databases">
        <title>Genome-scale phylogeny and comparative genomics of the fungal order Sordariales.</title>
        <authorList>
            <consortium name="Lawrence Berkeley National Laboratory"/>
            <person name="Hensen N."/>
            <person name="Bonometti L."/>
            <person name="Westerberg I."/>
            <person name="Brannstrom I.O."/>
            <person name="Guillou S."/>
            <person name="Cros-Aarteil S."/>
            <person name="Calhoun S."/>
            <person name="Haridas S."/>
            <person name="Kuo A."/>
            <person name="Mondo S."/>
            <person name="Pangilinan J."/>
            <person name="Riley R."/>
            <person name="Labutti K."/>
            <person name="Andreopoulos B."/>
            <person name="Lipzen A."/>
            <person name="Chen C."/>
            <person name="Yanf M."/>
            <person name="Daum C."/>
            <person name="Ng V."/>
            <person name="Clum A."/>
            <person name="Steindorff A."/>
            <person name="Ohm R."/>
            <person name="Martin F."/>
            <person name="Silar P."/>
            <person name="Natvig D."/>
            <person name="Lalanne C."/>
            <person name="Gautier V."/>
            <person name="Ament-Velasquez S.L."/>
            <person name="Kruys A."/>
            <person name="Hutchinson M.I."/>
            <person name="Powell A.J."/>
            <person name="Barry K."/>
            <person name="Miller A.N."/>
            <person name="Grigoriev I.V."/>
            <person name="Debuchy R."/>
            <person name="Gladieux P."/>
            <person name="Thoren M.H."/>
            <person name="Johannesson H."/>
        </authorList>
    </citation>
    <scope>NUCLEOTIDE SEQUENCE</scope>
    <source>
        <strain evidence="2">CBS 606.72</strain>
    </source>
</reference>